<evidence type="ECO:0000256" key="4">
    <source>
        <dbReference type="ARBA" id="ARBA00022692"/>
    </source>
</evidence>
<evidence type="ECO:0000256" key="3">
    <source>
        <dbReference type="ARBA" id="ARBA00022475"/>
    </source>
</evidence>
<dbReference type="Gene3D" id="1.10.3720.10">
    <property type="entry name" value="MetI-like"/>
    <property type="match status" value="1"/>
</dbReference>
<keyword evidence="2 7" id="KW-0813">Transport</keyword>
<keyword evidence="6 7" id="KW-0472">Membrane</keyword>
<keyword evidence="4 7" id="KW-0812">Transmembrane</keyword>
<evidence type="ECO:0000256" key="2">
    <source>
        <dbReference type="ARBA" id="ARBA00022448"/>
    </source>
</evidence>
<evidence type="ECO:0000259" key="8">
    <source>
        <dbReference type="PROSITE" id="PS50928"/>
    </source>
</evidence>
<sequence length="315" mass="35484">MAEIRNTVGLETVHPKGSLKRKRFTPYVFISPFFIIFAIFGLFPILFTFVLSFADWDGLKPIDWVGIHNYVSLFSDPTFVLSLKNTVILILFTLPTQILLALVLAFILHIGLVRRRDLFQTLLFLPYITTPIAIGMLFSAIFDWKYGLLNAILLKMHLISEAIPWLQTAMYSKPLLAAILDWKYTGYTMVLLMAGMKTIPKDIYESAAIDGATVFDSFWRITLPLLKNILTFVVITSIVGGFQIFEEPLLLYSSGASGDQGFGGPDQSAMTIVMYLYQSAYKFYRWGYAAAIGYVLAIIILGCSLLSMKLMSRRG</sequence>
<dbReference type="SUPFAM" id="SSF161098">
    <property type="entry name" value="MetI-like"/>
    <property type="match status" value="1"/>
</dbReference>
<feature type="transmembrane region" description="Helical" evidence="7">
    <location>
        <begin position="225"/>
        <end position="245"/>
    </location>
</feature>
<evidence type="ECO:0000256" key="6">
    <source>
        <dbReference type="ARBA" id="ARBA00023136"/>
    </source>
</evidence>
<dbReference type="Proteomes" id="UP001596047">
    <property type="component" value="Unassembled WGS sequence"/>
</dbReference>
<name>A0ABW0VSA6_9BACL</name>
<evidence type="ECO:0000313" key="10">
    <source>
        <dbReference type="Proteomes" id="UP001596047"/>
    </source>
</evidence>
<dbReference type="CDD" id="cd06261">
    <property type="entry name" value="TM_PBP2"/>
    <property type="match status" value="1"/>
</dbReference>
<feature type="transmembrane region" description="Helical" evidence="7">
    <location>
        <begin position="87"/>
        <end position="110"/>
    </location>
</feature>
<organism evidence="9 10">
    <name type="scientific">Paenibacillus solisilvae</name>
    <dbReference type="NCBI Taxonomy" id="2486751"/>
    <lineage>
        <taxon>Bacteria</taxon>
        <taxon>Bacillati</taxon>
        <taxon>Bacillota</taxon>
        <taxon>Bacilli</taxon>
        <taxon>Bacillales</taxon>
        <taxon>Paenibacillaceae</taxon>
        <taxon>Paenibacillus</taxon>
    </lineage>
</organism>
<comment type="subcellular location">
    <subcellularLocation>
        <location evidence="1 7">Cell membrane</location>
        <topology evidence="1 7">Multi-pass membrane protein</topology>
    </subcellularLocation>
</comment>
<evidence type="ECO:0000256" key="5">
    <source>
        <dbReference type="ARBA" id="ARBA00022989"/>
    </source>
</evidence>
<keyword evidence="5 7" id="KW-1133">Transmembrane helix</keyword>
<feature type="transmembrane region" description="Helical" evidence="7">
    <location>
        <begin position="27"/>
        <end position="54"/>
    </location>
</feature>
<keyword evidence="10" id="KW-1185">Reference proteome</keyword>
<dbReference type="InterPro" id="IPR000515">
    <property type="entry name" value="MetI-like"/>
</dbReference>
<dbReference type="PANTHER" id="PTHR30193:SF37">
    <property type="entry name" value="INNER MEMBRANE ABC TRANSPORTER PERMEASE PROTEIN YCJO"/>
    <property type="match status" value="1"/>
</dbReference>
<evidence type="ECO:0000256" key="7">
    <source>
        <dbReference type="RuleBase" id="RU363032"/>
    </source>
</evidence>
<comment type="similarity">
    <text evidence="7">Belongs to the binding-protein-dependent transport system permease family.</text>
</comment>
<keyword evidence="3" id="KW-1003">Cell membrane</keyword>
<protein>
    <submittedName>
        <fullName evidence="9">Carbohydrate ABC transporter permease</fullName>
    </submittedName>
</protein>
<feature type="domain" description="ABC transmembrane type-1" evidence="8">
    <location>
        <begin position="83"/>
        <end position="307"/>
    </location>
</feature>
<accession>A0ABW0VSA6</accession>
<dbReference type="PANTHER" id="PTHR30193">
    <property type="entry name" value="ABC TRANSPORTER PERMEASE PROTEIN"/>
    <property type="match status" value="1"/>
</dbReference>
<dbReference type="RefSeq" id="WP_379187254.1">
    <property type="nucleotide sequence ID" value="NZ_JBHSOW010000023.1"/>
</dbReference>
<comment type="caution">
    <text evidence="9">The sequence shown here is derived from an EMBL/GenBank/DDBJ whole genome shotgun (WGS) entry which is preliminary data.</text>
</comment>
<feature type="transmembrane region" description="Helical" evidence="7">
    <location>
        <begin position="286"/>
        <end position="306"/>
    </location>
</feature>
<dbReference type="InterPro" id="IPR051393">
    <property type="entry name" value="ABC_transporter_permease"/>
</dbReference>
<evidence type="ECO:0000256" key="1">
    <source>
        <dbReference type="ARBA" id="ARBA00004651"/>
    </source>
</evidence>
<dbReference type="InterPro" id="IPR035906">
    <property type="entry name" value="MetI-like_sf"/>
</dbReference>
<proteinExistence type="inferred from homology"/>
<dbReference type="EMBL" id="JBHSOW010000023">
    <property type="protein sequence ID" value="MFC5648777.1"/>
    <property type="molecule type" value="Genomic_DNA"/>
</dbReference>
<feature type="transmembrane region" description="Helical" evidence="7">
    <location>
        <begin position="122"/>
        <end position="142"/>
    </location>
</feature>
<gene>
    <name evidence="9" type="ORF">ACFPYJ_06475</name>
</gene>
<dbReference type="SUPFAM" id="SSF160964">
    <property type="entry name" value="MalF N-terminal region-like"/>
    <property type="match status" value="1"/>
</dbReference>
<reference evidence="10" key="1">
    <citation type="journal article" date="2019" name="Int. J. Syst. Evol. Microbiol.">
        <title>The Global Catalogue of Microorganisms (GCM) 10K type strain sequencing project: providing services to taxonomists for standard genome sequencing and annotation.</title>
        <authorList>
            <consortium name="The Broad Institute Genomics Platform"/>
            <consortium name="The Broad Institute Genome Sequencing Center for Infectious Disease"/>
            <person name="Wu L."/>
            <person name="Ma J."/>
        </authorList>
    </citation>
    <scope>NUCLEOTIDE SEQUENCE [LARGE SCALE GENOMIC DNA]</scope>
    <source>
        <strain evidence="10">CGMCC 1.3240</strain>
    </source>
</reference>
<evidence type="ECO:0000313" key="9">
    <source>
        <dbReference type="EMBL" id="MFC5648777.1"/>
    </source>
</evidence>
<dbReference type="Pfam" id="PF00528">
    <property type="entry name" value="BPD_transp_1"/>
    <property type="match status" value="1"/>
</dbReference>
<dbReference type="PROSITE" id="PS50928">
    <property type="entry name" value="ABC_TM1"/>
    <property type="match status" value="1"/>
</dbReference>